<comment type="caution">
    <text evidence="1">The sequence shown here is derived from an EMBL/GenBank/DDBJ whole genome shotgun (WGS) entry which is preliminary data.</text>
</comment>
<dbReference type="AlphaFoldDB" id="A0A0V1KJL5"/>
<organism evidence="1 2">
    <name type="scientific">Trichinella nativa</name>
    <dbReference type="NCBI Taxonomy" id="6335"/>
    <lineage>
        <taxon>Eukaryota</taxon>
        <taxon>Metazoa</taxon>
        <taxon>Ecdysozoa</taxon>
        <taxon>Nematoda</taxon>
        <taxon>Enoplea</taxon>
        <taxon>Dorylaimia</taxon>
        <taxon>Trichinellida</taxon>
        <taxon>Trichinellidae</taxon>
        <taxon>Trichinella</taxon>
    </lineage>
</organism>
<dbReference type="EMBL" id="JYDW01000780">
    <property type="protein sequence ID" value="KRZ47453.1"/>
    <property type="molecule type" value="Genomic_DNA"/>
</dbReference>
<evidence type="ECO:0000313" key="1">
    <source>
        <dbReference type="EMBL" id="KRZ47453.1"/>
    </source>
</evidence>
<protein>
    <submittedName>
        <fullName evidence="1">Uncharacterized protein</fullName>
    </submittedName>
</protein>
<dbReference type="Proteomes" id="UP000054721">
    <property type="component" value="Unassembled WGS sequence"/>
</dbReference>
<gene>
    <name evidence="1" type="ORF">T02_14624</name>
</gene>
<reference evidence="1 2" key="1">
    <citation type="submission" date="2015-05" db="EMBL/GenBank/DDBJ databases">
        <title>Evolution of Trichinella species and genotypes.</title>
        <authorList>
            <person name="Korhonen P.K."/>
            <person name="Edoardo P."/>
            <person name="Giuseppe L.R."/>
            <person name="Gasser R.B."/>
        </authorList>
    </citation>
    <scope>NUCLEOTIDE SEQUENCE [LARGE SCALE GENOMIC DNA]</scope>
    <source>
        <strain evidence="1">ISS10</strain>
    </source>
</reference>
<evidence type="ECO:0000313" key="2">
    <source>
        <dbReference type="Proteomes" id="UP000054721"/>
    </source>
</evidence>
<proteinExistence type="predicted"/>
<sequence length="31" mass="3556">MAICIDNNDIFARFNEIAAQQVAPMNQIFTR</sequence>
<keyword evidence="2" id="KW-1185">Reference proteome</keyword>
<accession>A0A0V1KJL5</accession>
<dbReference type="OrthoDB" id="10398627at2759"/>
<name>A0A0V1KJL5_9BILA</name>